<accession>A0A919U533</accession>
<comment type="caution">
    <text evidence="2">The sequence shown here is derived from an EMBL/GenBank/DDBJ whole genome shotgun (WGS) entry which is preliminary data.</text>
</comment>
<evidence type="ECO:0000313" key="3">
    <source>
        <dbReference type="Proteomes" id="UP000642125"/>
    </source>
</evidence>
<dbReference type="RefSeq" id="WP_203666954.1">
    <property type="nucleotide sequence ID" value="NZ_BONO01000002.1"/>
</dbReference>
<organism evidence="2 3">
    <name type="scientific">Cellulomonas pakistanensis</name>
    <dbReference type="NCBI Taxonomy" id="992287"/>
    <lineage>
        <taxon>Bacteria</taxon>
        <taxon>Bacillati</taxon>
        <taxon>Actinomycetota</taxon>
        <taxon>Actinomycetes</taxon>
        <taxon>Micrococcales</taxon>
        <taxon>Cellulomonadaceae</taxon>
        <taxon>Cellulomonas</taxon>
    </lineage>
</organism>
<name>A0A919U533_9CELL</name>
<sequence>MRLQSLAVPATTLAIAMVLTGCSGGAGGSGGEVKERKGSDAAAPTQATETGPLEVDYEVEAVDFGAPGAVTGPGTALALGQPAWLNQTETYGEEEVSGGVGVAVLQVSELDASLFDQFSNASEFEGYTPYAVITQHQWLYDTPEGYDPATVDLFPLDAAGADTEYLTSGFSLNSPGDSCGLLLPEYDEEARVLVSCFVALAKDGAVVTSAEYNGESYQSFIASSDNPYFPSPVVWK</sequence>
<feature type="region of interest" description="Disordered" evidence="1">
    <location>
        <begin position="27"/>
        <end position="51"/>
    </location>
</feature>
<reference evidence="2" key="1">
    <citation type="submission" date="2021-01" db="EMBL/GenBank/DDBJ databases">
        <title>Whole genome shotgun sequence of Cellulomonas pakistanensis NBRC 110800.</title>
        <authorList>
            <person name="Komaki H."/>
            <person name="Tamura T."/>
        </authorList>
    </citation>
    <scope>NUCLEOTIDE SEQUENCE</scope>
    <source>
        <strain evidence="2">NBRC 110800</strain>
    </source>
</reference>
<dbReference type="AlphaFoldDB" id="A0A919U533"/>
<evidence type="ECO:0000256" key="1">
    <source>
        <dbReference type="SAM" id="MobiDB-lite"/>
    </source>
</evidence>
<proteinExistence type="predicted"/>
<dbReference type="Proteomes" id="UP000642125">
    <property type="component" value="Unassembled WGS sequence"/>
</dbReference>
<keyword evidence="3" id="KW-1185">Reference proteome</keyword>
<evidence type="ECO:0000313" key="2">
    <source>
        <dbReference type="EMBL" id="GIG34900.1"/>
    </source>
</evidence>
<evidence type="ECO:0008006" key="4">
    <source>
        <dbReference type="Google" id="ProtNLM"/>
    </source>
</evidence>
<dbReference type="PROSITE" id="PS51257">
    <property type="entry name" value="PROKAR_LIPOPROTEIN"/>
    <property type="match status" value="1"/>
</dbReference>
<dbReference type="EMBL" id="BONO01000002">
    <property type="protein sequence ID" value="GIG34900.1"/>
    <property type="molecule type" value="Genomic_DNA"/>
</dbReference>
<protein>
    <recommendedName>
        <fullName evidence="4">Lipoprotein</fullName>
    </recommendedName>
</protein>
<gene>
    <name evidence="2" type="ORF">Cpa01nite_02810</name>
</gene>